<dbReference type="SUPFAM" id="SSF52218">
    <property type="entry name" value="Flavoproteins"/>
    <property type="match status" value="1"/>
</dbReference>
<dbReference type="GO" id="GO:0050660">
    <property type="term" value="F:flavin adenine dinucleotide binding"/>
    <property type="evidence" value="ECO:0007669"/>
    <property type="project" value="TreeGrafter"/>
</dbReference>
<keyword evidence="5" id="KW-0812">Transmembrane</keyword>
<dbReference type="GO" id="GO:0003958">
    <property type="term" value="F:NADPH-hemoprotein reductase activity"/>
    <property type="evidence" value="ECO:0007669"/>
    <property type="project" value="UniProtKB-EC"/>
</dbReference>
<dbReference type="PRINTS" id="PR00371">
    <property type="entry name" value="FPNCR"/>
</dbReference>
<accession>A0A094JUA5</accession>
<dbReference type="InterPro" id="IPR001709">
    <property type="entry name" value="Flavoprot_Pyr_Nucl_cyt_Rdtase"/>
</dbReference>
<feature type="domain" description="FAD-binding FR-type" evidence="7">
    <location>
        <begin position="516"/>
        <end position="675"/>
    </location>
</feature>
<sequence length="818" mass="90953">MSKKWVQRISFRLHQWLGLASAAVLLIVGATGGLLALEDQITAAWPTEKVAPQTQILSTAKLLPALQLPGKQLERIYLETDADEPGRALYRDEQSKQREWRIFNPYTGDVLGNRPAISEFFGDVMALHRWLLMPNSIGSLFTGTAAIMAIIFLIAGIIRRAPDNWRNVKDWLVWKKGSSGRHLLWQWHALLGTWFFIPIFIMAITGPWFAFDWYRDGVRSALETPKPKQMLKSSSAEVDLDAVWHTLQSTIPNGHFARLYMPRKPGDALNVRYLDADAPHHHAYSALSLDLATGKILSQQRYADLSGGDFILANIYAFHTGLFFGLPGRIIWSLAGLAFGSFAITGVWLFFNRRARPKESVSGKADTLIAYASQSGTAAAYGKRLQSWFEQQQLTTHLRCVSKLQPEELMEYRQVLLLASTYGEGQPPDTALAFQQRLAQANTALHNVQVAVLAFGDSQYKQFCAFGHWLSTRLQELGAVPLIPITEVDRGAEQTISQWNQSLAQRLQLSLDKLDSGFVEATVVEQRCLNPDSGREVYDVQLKLADEWQAGDLLELMPTLNETSSRQHLQQLGFTGDEAVAVADGELPLWQVQALTKELGGKATSIAQYLQQTPDLAVRSYSIASAPSAKLVRLMVRKVVLDNGCFGRASGLLANAQVGDSLSVRLKPHQAFRLPEQDVPLIMIGAGTGLAPYLGFLEQLQQSQRSSRTWLLFGERYADSDAYYGDELAQYLANGVLSKLDCAWSRSRDNVARGQYVQQLLAPQSRLLSEYLAQGAHIFVCGSIDGIGVGVHQALVEVLGETQLNALVQQGRYHRDLY</sequence>
<dbReference type="Gene3D" id="3.40.50.80">
    <property type="entry name" value="Nucleotide-binding domain of ferredoxin-NADP reductase (FNR) module"/>
    <property type="match status" value="1"/>
</dbReference>
<evidence type="ECO:0000256" key="3">
    <source>
        <dbReference type="ARBA" id="ARBA00022982"/>
    </source>
</evidence>
<evidence type="ECO:0000313" key="8">
    <source>
        <dbReference type="EMBL" id="KFZ36056.1"/>
    </source>
</evidence>
<keyword evidence="2" id="KW-0288">FMN</keyword>
<dbReference type="InterPro" id="IPR008254">
    <property type="entry name" value="Flavodoxin/NO_synth"/>
</dbReference>
<dbReference type="InterPro" id="IPR001433">
    <property type="entry name" value="OxRdtase_FAD/NAD-bd"/>
</dbReference>
<keyword evidence="9" id="KW-1185">Reference proteome</keyword>
<dbReference type="InterPro" id="IPR017927">
    <property type="entry name" value="FAD-bd_FR_type"/>
</dbReference>
<dbReference type="AlphaFoldDB" id="A0A094JUA5"/>
<keyword evidence="5" id="KW-1133">Transmembrane helix</keyword>
<dbReference type="OrthoDB" id="9816402at2"/>
<dbReference type="Gene3D" id="3.40.50.360">
    <property type="match status" value="1"/>
</dbReference>
<dbReference type="Pfam" id="PF00258">
    <property type="entry name" value="Flavodoxin_1"/>
    <property type="match status" value="1"/>
</dbReference>
<evidence type="ECO:0000256" key="4">
    <source>
        <dbReference type="ARBA" id="ARBA00023797"/>
    </source>
</evidence>
<proteinExistence type="predicted"/>
<dbReference type="STRING" id="1515746.HR45_18425"/>
<dbReference type="InterPro" id="IPR017938">
    <property type="entry name" value="Riboflavin_synthase-like_b-brl"/>
</dbReference>
<dbReference type="PROSITE" id="PS51384">
    <property type="entry name" value="FAD_FR"/>
    <property type="match status" value="1"/>
</dbReference>
<evidence type="ECO:0000259" key="7">
    <source>
        <dbReference type="PROSITE" id="PS51384"/>
    </source>
</evidence>
<dbReference type="InterPro" id="IPR001094">
    <property type="entry name" value="Flavdoxin-like"/>
</dbReference>
<protein>
    <recommendedName>
        <fullName evidence="4">NADPH--hemoprotein reductase</fullName>
        <ecNumber evidence="4">1.6.2.4</ecNumber>
    </recommendedName>
</protein>
<dbReference type="PANTHER" id="PTHR19384">
    <property type="entry name" value="NITRIC OXIDE SYNTHASE-RELATED"/>
    <property type="match status" value="1"/>
</dbReference>
<keyword evidence="1" id="KW-0285">Flavoprotein</keyword>
<gene>
    <name evidence="8" type="ORF">HR45_18425</name>
</gene>
<feature type="transmembrane region" description="Helical" evidence="5">
    <location>
        <begin position="137"/>
        <end position="158"/>
    </location>
</feature>
<dbReference type="EC" id="1.6.2.4" evidence="4"/>
<dbReference type="RefSeq" id="WP_037445666.1">
    <property type="nucleotide sequence ID" value="NZ_JPEO01000025.1"/>
</dbReference>
<feature type="transmembrane region" description="Helical" evidence="5">
    <location>
        <begin position="330"/>
        <end position="351"/>
    </location>
</feature>
<dbReference type="Proteomes" id="UP000029264">
    <property type="component" value="Unassembled WGS sequence"/>
</dbReference>
<comment type="caution">
    <text evidence="8">The sequence shown here is derived from an EMBL/GenBank/DDBJ whole genome shotgun (WGS) entry which is preliminary data.</text>
</comment>
<keyword evidence="3" id="KW-0813">Transport</keyword>
<organism evidence="8 9">
    <name type="scientific">Shewanella mangrovi</name>
    <dbReference type="NCBI Taxonomy" id="1515746"/>
    <lineage>
        <taxon>Bacteria</taxon>
        <taxon>Pseudomonadati</taxon>
        <taxon>Pseudomonadota</taxon>
        <taxon>Gammaproteobacteria</taxon>
        <taxon>Alteromonadales</taxon>
        <taxon>Shewanellaceae</taxon>
        <taxon>Shewanella</taxon>
    </lineage>
</organism>
<dbReference type="EMBL" id="JPEO01000025">
    <property type="protein sequence ID" value="KFZ36056.1"/>
    <property type="molecule type" value="Genomic_DNA"/>
</dbReference>
<dbReference type="InterPro" id="IPR029039">
    <property type="entry name" value="Flavoprotein-like_sf"/>
</dbReference>
<evidence type="ECO:0000256" key="2">
    <source>
        <dbReference type="ARBA" id="ARBA00022643"/>
    </source>
</evidence>
<name>A0A094JUA5_9GAMM</name>
<dbReference type="eggNOG" id="COG0369">
    <property type="taxonomic scope" value="Bacteria"/>
</dbReference>
<dbReference type="SUPFAM" id="SSF52343">
    <property type="entry name" value="Ferredoxin reductase-like, C-terminal NADP-linked domain"/>
    <property type="match status" value="1"/>
</dbReference>
<dbReference type="InterPro" id="IPR005625">
    <property type="entry name" value="PepSY-ass_TM"/>
</dbReference>
<dbReference type="PROSITE" id="PS50902">
    <property type="entry name" value="FLAVODOXIN_LIKE"/>
    <property type="match status" value="1"/>
</dbReference>
<dbReference type="GO" id="GO:0005829">
    <property type="term" value="C:cytosol"/>
    <property type="evidence" value="ECO:0007669"/>
    <property type="project" value="TreeGrafter"/>
</dbReference>
<evidence type="ECO:0000256" key="1">
    <source>
        <dbReference type="ARBA" id="ARBA00022630"/>
    </source>
</evidence>
<dbReference type="PANTHER" id="PTHR19384:SF17">
    <property type="entry name" value="NADPH--CYTOCHROME P450 REDUCTASE"/>
    <property type="match status" value="1"/>
</dbReference>
<dbReference type="Pfam" id="PF03929">
    <property type="entry name" value="PepSY_TM"/>
    <property type="match status" value="1"/>
</dbReference>
<dbReference type="SUPFAM" id="SSF63380">
    <property type="entry name" value="Riboflavin synthase domain-like"/>
    <property type="match status" value="1"/>
</dbReference>
<dbReference type="GO" id="GO:0010181">
    <property type="term" value="F:FMN binding"/>
    <property type="evidence" value="ECO:0007669"/>
    <property type="project" value="InterPro"/>
</dbReference>
<keyword evidence="5" id="KW-0472">Membrane</keyword>
<feature type="domain" description="Flavodoxin-like" evidence="6">
    <location>
        <begin position="367"/>
        <end position="504"/>
    </location>
</feature>
<evidence type="ECO:0000259" key="6">
    <source>
        <dbReference type="PROSITE" id="PS50902"/>
    </source>
</evidence>
<evidence type="ECO:0000313" key="9">
    <source>
        <dbReference type="Proteomes" id="UP000029264"/>
    </source>
</evidence>
<dbReference type="PRINTS" id="PR00369">
    <property type="entry name" value="FLAVODOXIN"/>
</dbReference>
<reference evidence="8 9" key="1">
    <citation type="submission" date="2014-06" db="EMBL/GenBank/DDBJ databases">
        <title>Shewanella sp. YQH10.</title>
        <authorList>
            <person name="Liu Y."/>
            <person name="Zeng R."/>
        </authorList>
    </citation>
    <scope>NUCLEOTIDE SEQUENCE [LARGE SCALE GENOMIC DNA]</scope>
    <source>
        <strain evidence="8 9">YQH10</strain>
    </source>
</reference>
<dbReference type="eggNOG" id="COG3182">
    <property type="taxonomic scope" value="Bacteria"/>
</dbReference>
<dbReference type="InterPro" id="IPR039261">
    <property type="entry name" value="FNR_nucleotide-bd"/>
</dbReference>
<feature type="transmembrane region" description="Helical" evidence="5">
    <location>
        <begin position="184"/>
        <end position="210"/>
    </location>
</feature>
<keyword evidence="3" id="KW-0249">Electron transport</keyword>
<dbReference type="Pfam" id="PF00175">
    <property type="entry name" value="NAD_binding_1"/>
    <property type="match status" value="1"/>
</dbReference>
<evidence type="ECO:0000256" key="5">
    <source>
        <dbReference type="SAM" id="Phobius"/>
    </source>
</evidence>